<feature type="domain" description="GST C-terminal" evidence="3">
    <location>
        <begin position="86"/>
        <end position="210"/>
    </location>
</feature>
<dbReference type="SFLD" id="SFLDS00019">
    <property type="entry name" value="Glutathione_Transferase_(cytos"/>
    <property type="match status" value="1"/>
</dbReference>
<accession>A0A6A5WXP2</accession>
<dbReference type="InterPro" id="IPR036249">
    <property type="entry name" value="Thioredoxin-like_sf"/>
</dbReference>
<evidence type="ECO:0000259" key="2">
    <source>
        <dbReference type="PROSITE" id="PS50404"/>
    </source>
</evidence>
<name>A0A6A5WXP2_9PLEO</name>
<dbReference type="SUPFAM" id="SSF52833">
    <property type="entry name" value="Thioredoxin-like"/>
    <property type="match status" value="1"/>
</dbReference>
<dbReference type="Gene3D" id="1.20.1050.10">
    <property type="match status" value="1"/>
</dbReference>
<evidence type="ECO:0000313" key="4">
    <source>
        <dbReference type="EMBL" id="KAF2006357.1"/>
    </source>
</evidence>
<dbReference type="InterPro" id="IPR040079">
    <property type="entry name" value="Glutathione_S-Trfase"/>
</dbReference>
<feature type="domain" description="GST N-terminal" evidence="2">
    <location>
        <begin position="1"/>
        <end position="84"/>
    </location>
</feature>
<dbReference type="Pfam" id="PF13409">
    <property type="entry name" value="GST_N_2"/>
    <property type="match status" value="1"/>
</dbReference>
<dbReference type="SFLD" id="SFLDG00358">
    <property type="entry name" value="Main_(cytGST)"/>
    <property type="match status" value="1"/>
</dbReference>
<evidence type="ECO:0000259" key="3">
    <source>
        <dbReference type="PROSITE" id="PS50405"/>
    </source>
</evidence>
<dbReference type="EMBL" id="ML977560">
    <property type="protein sequence ID" value="KAF2006357.1"/>
    <property type="molecule type" value="Genomic_DNA"/>
</dbReference>
<evidence type="ECO:0000256" key="1">
    <source>
        <dbReference type="ARBA" id="ARBA00007409"/>
    </source>
</evidence>
<dbReference type="InterPro" id="IPR010987">
    <property type="entry name" value="Glutathione-S-Trfase_C-like"/>
</dbReference>
<dbReference type="OrthoDB" id="422574at2759"/>
<proteinExistence type="inferred from homology"/>
<dbReference type="InterPro" id="IPR004046">
    <property type="entry name" value="GST_C"/>
</dbReference>
<dbReference type="Pfam" id="PF00043">
    <property type="entry name" value="GST_C"/>
    <property type="match status" value="1"/>
</dbReference>
<keyword evidence="5" id="KW-1185">Reference proteome</keyword>
<dbReference type="PROSITE" id="PS50404">
    <property type="entry name" value="GST_NTER"/>
    <property type="match status" value="1"/>
</dbReference>
<dbReference type="Proteomes" id="UP000799779">
    <property type="component" value="Unassembled WGS sequence"/>
</dbReference>
<dbReference type="PANTHER" id="PTHR44051">
    <property type="entry name" value="GLUTATHIONE S-TRANSFERASE-RELATED"/>
    <property type="match status" value="1"/>
</dbReference>
<dbReference type="PROSITE" id="PS50405">
    <property type="entry name" value="GST_CTER"/>
    <property type="match status" value="1"/>
</dbReference>
<protein>
    <submittedName>
        <fullName evidence="4">Glutathione S-transferase domain protein</fullName>
    </submittedName>
</protein>
<dbReference type="AlphaFoldDB" id="A0A6A5WXP2"/>
<reference evidence="4" key="1">
    <citation type="journal article" date="2020" name="Stud. Mycol.">
        <title>101 Dothideomycetes genomes: a test case for predicting lifestyles and emergence of pathogens.</title>
        <authorList>
            <person name="Haridas S."/>
            <person name="Albert R."/>
            <person name="Binder M."/>
            <person name="Bloem J."/>
            <person name="Labutti K."/>
            <person name="Salamov A."/>
            <person name="Andreopoulos B."/>
            <person name="Baker S."/>
            <person name="Barry K."/>
            <person name="Bills G."/>
            <person name="Bluhm B."/>
            <person name="Cannon C."/>
            <person name="Castanera R."/>
            <person name="Culley D."/>
            <person name="Daum C."/>
            <person name="Ezra D."/>
            <person name="Gonzalez J."/>
            <person name="Henrissat B."/>
            <person name="Kuo A."/>
            <person name="Liang C."/>
            <person name="Lipzen A."/>
            <person name="Lutzoni F."/>
            <person name="Magnuson J."/>
            <person name="Mondo S."/>
            <person name="Nolan M."/>
            <person name="Ohm R."/>
            <person name="Pangilinan J."/>
            <person name="Park H.-J."/>
            <person name="Ramirez L."/>
            <person name="Alfaro M."/>
            <person name="Sun H."/>
            <person name="Tritt A."/>
            <person name="Yoshinaga Y."/>
            <person name="Zwiers L.-H."/>
            <person name="Turgeon B."/>
            <person name="Goodwin S."/>
            <person name="Spatafora J."/>
            <person name="Crous P."/>
            <person name="Grigoriev I."/>
        </authorList>
    </citation>
    <scope>NUCLEOTIDE SEQUENCE</scope>
    <source>
        <strain evidence="4">CBS 123094</strain>
    </source>
</reference>
<dbReference type="PANTHER" id="PTHR44051:SF2">
    <property type="entry name" value="HYPOTHETICAL GLUTATHIONE S-TRANSFERASE LIKE PROTEIN"/>
    <property type="match status" value="1"/>
</dbReference>
<dbReference type="InterPro" id="IPR036282">
    <property type="entry name" value="Glutathione-S-Trfase_C_sf"/>
</dbReference>
<keyword evidence="4" id="KW-0808">Transferase</keyword>
<evidence type="ECO:0000313" key="5">
    <source>
        <dbReference type="Proteomes" id="UP000799779"/>
    </source>
</evidence>
<sequence>MHLYDSYIPSGNAHKIHLLLSLLNLPYKTTSLNILPPHCETRTPSFLALNPNGKVPCLILDDGTALPESNAILYHLAANTKYWPTTLLHQSQVLQWLFWEQYSHEPYIAVLKFHTYWHSFASASKSLAEKEILKTKGQAALDVMEQHLAGRMWFVGESVSIADIALYVYTSAAEAVGFAVGENVKVWLGRVEGLEGWVKIKDDPTGLCPL</sequence>
<dbReference type="Gene3D" id="3.40.30.10">
    <property type="entry name" value="Glutaredoxin"/>
    <property type="match status" value="1"/>
</dbReference>
<organism evidence="4 5">
    <name type="scientific">Amniculicola lignicola CBS 123094</name>
    <dbReference type="NCBI Taxonomy" id="1392246"/>
    <lineage>
        <taxon>Eukaryota</taxon>
        <taxon>Fungi</taxon>
        <taxon>Dikarya</taxon>
        <taxon>Ascomycota</taxon>
        <taxon>Pezizomycotina</taxon>
        <taxon>Dothideomycetes</taxon>
        <taxon>Pleosporomycetidae</taxon>
        <taxon>Pleosporales</taxon>
        <taxon>Amniculicolaceae</taxon>
        <taxon>Amniculicola</taxon>
    </lineage>
</organism>
<comment type="similarity">
    <text evidence="1">Belongs to the GST superfamily.</text>
</comment>
<gene>
    <name evidence="4" type="ORF">P154DRAFT_615666</name>
</gene>
<dbReference type="SUPFAM" id="SSF47616">
    <property type="entry name" value="GST C-terminal domain-like"/>
    <property type="match status" value="1"/>
</dbReference>
<dbReference type="GO" id="GO:0016740">
    <property type="term" value="F:transferase activity"/>
    <property type="evidence" value="ECO:0007669"/>
    <property type="project" value="UniProtKB-KW"/>
</dbReference>
<dbReference type="InterPro" id="IPR004045">
    <property type="entry name" value="Glutathione_S-Trfase_N"/>
</dbReference>